<evidence type="ECO:0000256" key="2">
    <source>
        <dbReference type="ARBA" id="ARBA00022723"/>
    </source>
</evidence>
<dbReference type="Gene3D" id="3.30.930.10">
    <property type="entry name" value="Bira Bifunctional Protein, Domain 2"/>
    <property type="match status" value="1"/>
</dbReference>
<dbReference type="Gene3D" id="2.40.50.140">
    <property type="entry name" value="Nucleic acid-binding proteins"/>
    <property type="match status" value="1"/>
</dbReference>
<comment type="caution">
    <text evidence="10">The sequence shown here is derived from an EMBL/GenBank/DDBJ whole genome shotgun (WGS) entry which is preliminary data.</text>
</comment>
<dbReference type="GO" id="GO:0004824">
    <property type="term" value="F:lysine-tRNA ligase activity"/>
    <property type="evidence" value="ECO:0007669"/>
    <property type="project" value="UniProtKB-UniRule"/>
</dbReference>
<accession>A0A1F7VBX2</accession>
<dbReference type="SUPFAM" id="SSF55681">
    <property type="entry name" value="Class II aaRS and biotin synthetases"/>
    <property type="match status" value="1"/>
</dbReference>
<dbReference type="AlphaFoldDB" id="A0A1F7VBX2"/>
<keyword evidence="7 8" id="KW-0460">Magnesium</keyword>
<dbReference type="Proteomes" id="UP000176593">
    <property type="component" value="Unassembled WGS sequence"/>
</dbReference>
<keyword evidence="4 7" id="KW-0067">ATP-binding</keyword>
<feature type="domain" description="Aminoacyl-transfer RNA synthetases class-II family profile" evidence="9">
    <location>
        <begin position="169"/>
        <end position="488"/>
    </location>
</feature>
<dbReference type="EC" id="6.1.1.6" evidence="7"/>
<proteinExistence type="inferred from homology"/>
<dbReference type="CDD" id="cd04322">
    <property type="entry name" value="LysRS_N"/>
    <property type="match status" value="1"/>
</dbReference>
<evidence type="ECO:0000256" key="4">
    <source>
        <dbReference type="ARBA" id="ARBA00022840"/>
    </source>
</evidence>
<reference evidence="10 11" key="1">
    <citation type="journal article" date="2016" name="Nat. Commun.">
        <title>Thousands of microbial genomes shed light on interconnected biogeochemical processes in an aquifer system.</title>
        <authorList>
            <person name="Anantharaman K."/>
            <person name="Brown C.T."/>
            <person name="Hug L.A."/>
            <person name="Sharon I."/>
            <person name="Castelle C.J."/>
            <person name="Probst A.J."/>
            <person name="Thomas B.C."/>
            <person name="Singh A."/>
            <person name="Wilkins M.J."/>
            <person name="Karaoz U."/>
            <person name="Brodie E.L."/>
            <person name="Williams K.H."/>
            <person name="Hubbard S.S."/>
            <person name="Banfield J.F."/>
        </authorList>
    </citation>
    <scope>NUCLEOTIDE SEQUENCE [LARGE SCALE GENOMIC DNA]</scope>
</reference>
<dbReference type="PRINTS" id="PR00982">
    <property type="entry name" value="TRNASYNTHLYS"/>
</dbReference>
<name>A0A1F7VBX2_9BACT</name>
<keyword evidence="1 7" id="KW-0436">Ligase</keyword>
<comment type="catalytic activity">
    <reaction evidence="6 7 8">
        <text>tRNA(Lys) + L-lysine + ATP = L-lysyl-tRNA(Lys) + AMP + diphosphate</text>
        <dbReference type="Rhea" id="RHEA:20792"/>
        <dbReference type="Rhea" id="RHEA-COMP:9696"/>
        <dbReference type="Rhea" id="RHEA-COMP:9697"/>
        <dbReference type="ChEBI" id="CHEBI:30616"/>
        <dbReference type="ChEBI" id="CHEBI:32551"/>
        <dbReference type="ChEBI" id="CHEBI:33019"/>
        <dbReference type="ChEBI" id="CHEBI:78442"/>
        <dbReference type="ChEBI" id="CHEBI:78529"/>
        <dbReference type="ChEBI" id="CHEBI:456215"/>
        <dbReference type="EC" id="6.1.1.6"/>
    </reaction>
</comment>
<evidence type="ECO:0000259" key="9">
    <source>
        <dbReference type="PROSITE" id="PS50862"/>
    </source>
</evidence>
<dbReference type="Pfam" id="PF00152">
    <property type="entry name" value="tRNA-synt_2"/>
    <property type="match status" value="1"/>
</dbReference>
<evidence type="ECO:0000256" key="8">
    <source>
        <dbReference type="RuleBase" id="RU000336"/>
    </source>
</evidence>
<feature type="binding site" evidence="7">
    <location>
        <position position="406"/>
    </location>
    <ligand>
        <name>Mg(2+)</name>
        <dbReference type="ChEBI" id="CHEBI:18420"/>
        <label>1</label>
    </ligand>
</feature>
<dbReference type="GO" id="GO:0005829">
    <property type="term" value="C:cytosol"/>
    <property type="evidence" value="ECO:0007669"/>
    <property type="project" value="TreeGrafter"/>
</dbReference>
<dbReference type="NCBIfam" id="NF001756">
    <property type="entry name" value="PRK00484.1"/>
    <property type="match status" value="1"/>
</dbReference>
<organism evidence="10 11">
    <name type="scientific">Candidatus Uhrbacteria bacterium RIFCSPLOWO2_02_FULL_48_18</name>
    <dbReference type="NCBI Taxonomy" id="1802408"/>
    <lineage>
        <taxon>Bacteria</taxon>
        <taxon>Candidatus Uhriibacteriota</taxon>
    </lineage>
</organism>
<dbReference type="InterPro" id="IPR004365">
    <property type="entry name" value="NA-bd_OB_tRNA"/>
</dbReference>
<evidence type="ECO:0000256" key="5">
    <source>
        <dbReference type="ARBA" id="ARBA00023146"/>
    </source>
</evidence>
<comment type="cofactor">
    <cofactor evidence="7 8">
        <name>Mg(2+)</name>
        <dbReference type="ChEBI" id="CHEBI:18420"/>
    </cofactor>
    <text evidence="7 8">Binds 3 Mg(2+) ions per subunit.</text>
</comment>
<dbReference type="EMBL" id="MGEQ01000002">
    <property type="protein sequence ID" value="OGL87999.1"/>
    <property type="molecule type" value="Genomic_DNA"/>
</dbReference>
<comment type="subcellular location">
    <subcellularLocation>
        <location evidence="7">Cytoplasm</location>
    </subcellularLocation>
</comment>
<dbReference type="HAMAP" id="MF_00252">
    <property type="entry name" value="Lys_tRNA_synth_class2"/>
    <property type="match status" value="1"/>
</dbReference>
<keyword evidence="5 7" id="KW-0030">Aminoacyl-tRNA synthetase</keyword>
<dbReference type="InterPro" id="IPR018149">
    <property type="entry name" value="Lys-tRNA-synth_II_C"/>
</dbReference>
<dbReference type="NCBIfam" id="TIGR00499">
    <property type="entry name" value="lysS_bact"/>
    <property type="match status" value="1"/>
</dbReference>
<protein>
    <recommendedName>
        <fullName evidence="7">Lysine--tRNA ligase</fullName>
        <ecNumber evidence="7">6.1.1.6</ecNumber>
    </recommendedName>
    <alternativeName>
        <fullName evidence="7">Lysyl-tRNA synthetase</fullName>
        <shortName evidence="7">LysRS</shortName>
    </alternativeName>
</protein>
<dbReference type="InterPro" id="IPR004364">
    <property type="entry name" value="Aa-tRNA-synt_II"/>
</dbReference>
<dbReference type="PROSITE" id="PS50862">
    <property type="entry name" value="AA_TRNA_LIGASE_II"/>
    <property type="match status" value="1"/>
</dbReference>
<evidence type="ECO:0000256" key="3">
    <source>
        <dbReference type="ARBA" id="ARBA00022741"/>
    </source>
</evidence>
<dbReference type="GO" id="GO:0005524">
    <property type="term" value="F:ATP binding"/>
    <property type="evidence" value="ECO:0007669"/>
    <property type="project" value="UniProtKB-UniRule"/>
</dbReference>
<dbReference type="GO" id="GO:0000049">
    <property type="term" value="F:tRNA binding"/>
    <property type="evidence" value="ECO:0007669"/>
    <property type="project" value="TreeGrafter"/>
</dbReference>
<dbReference type="InterPro" id="IPR045864">
    <property type="entry name" value="aa-tRNA-synth_II/BPL/LPL"/>
</dbReference>
<dbReference type="InterPro" id="IPR044136">
    <property type="entry name" value="Lys-tRNA-ligase_II_N"/>
</dbReference>
<dbReference type="GO" id="GO:0006430">
    <property type="term" value="P:lysyl-tRNA aminoacylation"/>
    <property type="evidence" value="ECO:0007669"/>
    <property type="project" value="UniProtKB-UniRule"/>
</dbReference>
<keyword evidence="7" id="KW-0963">Cytoplasm</keyword>
<evidence type="ECO:0000256" key="1">
    <source>
        <dbReference type="ARBA" id="ARBA00022598"/>
    </source>
</evidence>
<keyword evidence="2 7" id="KW-0479">Metal-binding</keyword>
<comment type="subunit">
    <text evidence="7">Homodimer.</text>
</comment>
<dbReference type="InterPro" id="IPR012340">
    <property type="entry name" value="NA-bd_OB-fold"/>
</dbReference>
<dbReference type="SUPFAM" id="SSF50249">
    <property type="entry name" value="Nucleic acid-binding proteins"/>
    <property type="match status" value="1"/>
</dbReference>
<comment type="caution">
    <text evidence="7">Lacks conserved residue(s) required for the propagation of feature annotation.</text>
</comment>
<dbReference type="InterPro" id="IPR002313">
    <property type="entry name" value="Lys-tRNA-ligase_II"/>
</dbReference>
<dbReference type="PANTHER" id="PTHR42918">
    <property type="entry name" value="LYSYL-TRNA SYNTHETASE"/>
    <property type="match status" value="1"/>
</dbReference>
<feature type="binding site" evidence="7">
    <location>
        <position position="406"/>
    </location>
    <ligand>
        <name>Mg(2+)</name>
        <dbReference type="ChEBI" id="CHEBI:18420"/>
        <label>2</label>
    </ligand>
</feature>
<dbReference type="GO" id="GO:0000287">
    <property type="term" value="F:magnesium ion binding"/>
    <property type="evidence" value="ECO:0007669"/>
    <property type="project" value="UniProtKB-UniRule"/>
</dbReference>
<evidence type="ECO:0000313" key="11">
    <source>
        <dbReference type="Proteomes" id="UP000176593"/>
    </source>
</evidence>
<comment type="similarity">
    <text evidence="7">Belongs to the class-II aminoacyl-tRNA synthetase family.</text>
</comment>
<keyword evidence="3 7" id="KW-0547">Nucleotide-binding</keyword>
<evidence type="ECO:0000256" key="7">
    <source>
        <dbReference type="HAMAP-Rule" id="MF_00252"/>
    </source>
</evidence>
<sequence length="499" mass="57553">MTQEEIVRRERLEKMKTAGLDPYPSGSLRTHMLQEVMDNFESFLANQTSVICDGRVRLIRKHGGLTFVQLQDASRMMQLALHKDQIGEETYEQFHEFVDVGDFLEVTGIVFNTKKGEPTIDVKAFRIMSKALMPLPEKFHRLTDVEARYRERELDLIMNADVRERFIKRSKLISSLRHFLDDRGFLEVETPILQPIPGGANARPFITYHNALDADLYLRIAPELYLKRLMVGGFEKVYEIGRLFRNEGIDFAHNPEFTTIELYWAFVKDKVTYVDFLEEIMRHIINASMGSLHVPYGEGEIDFESAWPRKTFREAIIEDCGIDIDLYKTESELIAIVREKKLDVDFKNAVGIGEHYDQLFKKTARAHITQPVWIFDYPVELKPLAKESPEDPTKSASVQLVVHGMEIINAYYHELNDPIEQRRRFVAQEDLREQGSEEAQFLDEEFLSALEHGMPPTSGMAIGIDRLVAFLTNAPNLKEVILFPTLKPKTPETTPEPEV</sequence>
<dbReference type="Pfam" id="PF01336">
    <property type="entry name" value="tRNA_anti-codon"/>
    <property type="match status" value="1"/>
</dbReference>
<dbReference type="PANTHER" id="PTHR42918:SF15">
    <property type="entry name" value="LYSINE--TRNA LIGASE, CHLOROPLASTIC_MITOCHONDRIAL"/>
    <property type="match status" value="1"/>
</dbReference>
<evidence type="ECO:0000313" key="10">
    <source>
        <dbReference type="EMBL" id="OGL87999.1"/>
    </source>
</evidence>
<evidence type="ECO:0000256" key="6">
    <source>
        <dbReference type="ARBA" id="ARBA00048573"/>
    </source>
</evidence>
<dbReference type="InterPro" id="IPR006195">
    <property type="entry name" value="aa-tRNA-synth_II"/>
</dbReference>
<keyword evidence="7" id="KW-0648">Protein biosynthesis</keyword>
<gene>
    <name evidence="7" type="primary">lysS</name>
    <name evidence="10" type="ORF">A3I41_02730</name>
</gene>